<dbReference type="GO" id="GO:0005929">
    <property type="term" value="C:cilium"/>
    <property type="evidence" value="ECO:0007669"/>
    <property type="project" value="UniProtKB-SubCell"/>
</dbReference>
<evidence type="ECO:0000256" key="1">
    <source>
        <dbReference type="ARBA" id="ARBA00004138"/>
    </source>
</evidence>
<dbReference type="Pfam" id="PF14931">
    <property type="entry name" value="IFT20"/>
    <property type="match status" value="1"/>
</dbReference>
<dbReference type="PANTHER" id="PTHR31978:SF1">
    <property type="entry name" value="INTRAFLAGELLAR TRANSPORT PROTEIN 20 HOMOLOG"/>
    <property type="match status" value="1"/>
</dbReference>
<organism evidence="5 6">
    <name type="scientific">Ranatra chinensis</name>
    <dbReference type="NCBI Taxonomy" id="642074"/>
    <lineage>
        <taxon>Eukaryota</taxon>
        <taxon>Metazoa</taxon>
        <taxon>Ecdysozoa</taxon>
        <taxon>Arthropoda</taxon>
        <taxon>Hexapoda</taxon>
        <taxon>Insecta</taxon>
        <taxon>Pterygota</taxon>
        <taxon>Neoptera</taxon>
        <taxon>Paraneoptera</taxon>
        <taxon>Hemiptera</taxon>
        <taxon>Heteroptera</taxon>
        <taxon>Panheteroptera</taxon>
        <taxon>Nepomorpha</taxon>
        <taxon>Nepidae</taxon>
        <taxon>Ranatrinae</taxon>
        <taxon>Ranatra</taxon>
    </lineage>
</organism>
<comment type="caution">
    <text evidence="5">The sequence shown here is derived from an EMBL/GenBank/DDBJ whole genome shotgun (WGS) entry which is preliminary data.</text>
</comment>
<dbReference type="EMBL" id="JBFDAA010000005">
    <property type="protein sequence ID" value="KAL1132476.1"/>
    <property type="molecule type" value="Genomic_DNA"/>
</dbReference>
<proteinExistence type="predicted"/>
<evidence type="ECO:0000256" key="4">
    <source>
        <dbReference type="SAM" id="Coils"/>
    </source>
</evidence>
<name>A0ABD0YMI5_9HEMI</name>
<dbReference type="AlphaFoldDB" id="A0ABD0YMI5"/>
<reference evidence="5 6" key="1">
    <citation type="submission" date="2024-07" db="EMBL/GenBank/DDBJ databases">
        <title>Chromosome-level genome assembly of the water stick insect Ranatra chinensis (Heteroptera: Nepidae).</title>
        <authorList>
            <person name="Liu X."/>
        </authorList>
    </citation>
    <scope>NUCLEOTIDE SEQUENCE [LARGE SCALE GENOMIC DNA]</scope>
    <source>
        <strain evidence="5">Cailab_2021Rc</strain>
        <tissue evidence="5">Muscle</tissue>
    </source>
</reference>
<accession>A0ABD0YMI5</accession>
<sequence length="130" mass="14846">MSDQLAKAGLHFDDLNKIHIIEPEVITKSNKLKEEASEFVDSIVSFKKIADGFISIIDSLAEQVEKEKIKAIGAQNLVKSRAKQRDEQQQLQALLAEKTTELERLRIQHQSLVKTENEQLEMIDQILLNH</sequence>
<evidence type="ECO:0000313" key="5">
    <source>
        <dbReference type="EMBL" id="KAL1132476.1"/>
    </source>
</evidence>
<protein>
    <recommendedName>
        <fullName evidence="7">Intraflagellar transport 20</fullName>
    </recommendedName>
</protein>
<evidence type="ECO:0000256" key="2">
    <source>
        <dbReference type="ARBA" id="ARBA00023054"/>
    </source>
</evidence>
<keyword evidence="2 4" id="KW-0175">Coiled coil</keyword>
<dbReference type="PANTHER" id="PTHR31978">
    <property type="entry name" value="INTRAFLAGELLAR TRANSPORT PROTEIN 20 HOMOLOG"/>
    <property type="match status" value="1"/>
</dbReference>
<keyword evidence="6" id="KW-1185">Reference proteome</keyword>
<dbReference type="InterPro" id="IPR028172">
    <property type="entry name" value="FT20"/>
</dbReference>
<feature type="coiled-coil region" evidence="4">
    <location>
        <begin position="77"/>
        <end position="115"/>
    </location>
</feature>
<evidence type="ECO:0000256" key="3">
    <source>
        <dbReference type="ARBA" id="ARBA00023273"/>
    </source>
</evidence>
<evidence type="ECO:0000313" key="6">
    <source>
        <dbReference type="Proteomes" id="UP001558652"/>
    </source>
</evidence>
<keyword evidence="3" id="KW-0966">Cell projection</keyword>
<evidence type="ECO:0008006" key="7">
    <source>
        <dbReference type="Google" id="ProtNLM"/>
    </source>
</evidence>
<dbReference type="Proteomes" id="UP001558652">
    <property type="component" value="Unassembled WGS sequence"/>
</dbReference>
<comment type="subcellular location">
    <subcellularLocation>
        <location evidence="1">Cell projection</location>
        <location evidence="1">Cilium</location>
    </subcellularLocation>
</comment>
<gene>
    <name evidence="5" type="ORF">AAG570_010431</name>
</gene>